<organism evidence="7 8">
    <name type="scientific">Besnoitia besnoiti</name>
    <name type="common">Apicomplexan protozoan</name>
    <dbReference type="NCBI Taxonomy" id="94643"/>
    <lineage>
        <taxon>Eukaryota</taxon>
        <taxon>Sar</taxon>
        <taxon>Alveolata</taxon>
        <taxon>Apicomplexa</taxon>
        <taxon>Conoidasida</taxon>
        <taxon>Coccidia</taxon>
        <taxon>Eucoccidiorida</taxon>
        <taxon>Eimeriorina</taxon>
        <taxon>Sarcocystidae</taxon>
        <taxon>Besnoitia</taxon>
    </lineage>
</organism>
<dbReference type="Pfam" id="PF00022">
    <property type="entry name" value="Actin"/>
    <property type="match status" value="1"/>
</dbReference>
<dbReference type="Proteomes" id="UP000224006">
    <property type="component" value="Unassembled WGS sequence"/>
</dbReference>
<dbReference type="SUPFAM" id="SSF53067">
    <property type="entry name" value="Actin-like ATPase domain"/>
    <property type="match status" value="2"/>
</dbReference>
<gene>
    <name evidence="7" type="ORF">BESB_026200</name>
</gene>
<dbReference type="Gene3D" id="3.30.420.40">
    <property type="match status" value="2"/>
</dbReference>
<dbReference type="GO" id="GO:0005524">
    <property type="term" value="F:ATP binding"/>
    <property type="evidence" value="ECO:0007669"/>
    <property type="project" value="UniProtKB-KW"/>
</dbReference>
<dbReference type="PANTHER" id="PTHR11937">
    <property type="entry name" value="ACTIN"/>
    <property type="match status" value="1"/>
</dbReference>
<reference evidence="7 8" key="1">
    <citation type="submission" date="2017-09" db="EMBL/GenBank/DDBJ databases">
        <title>Genome sequencing of Besnoitia besnoiti strain Bb-Ger1.</title>
        <authorList>
            <person name="Schares G."/>
            <person name="Venepally P."/>
            <person name="Lorenzi H.A."/>
        </authorList>
    </citation>
    <scope>NUCLEOTIDE SEQUENCE [LARGE SCALE GENOMIC DNA]</scope>
    <source>
        <strain evidence="7 8">Bb-Ger1</strain>
    </source>
</reference>
<dbReference type="RefSeq" id="XP_029215655.1">
    <property type="nucleotide sequence ID" value="XM_029361300.1"/>
</dbReference>
<evidence type="ECO:0000256" key="2">
    <source>
        <dbReference type="ARBA" id="ARBA00022741"/>
    </source>
</evidence>
<comment type="similarity">
    <text evidence="1 6">Belongs to the actin family.</text>
</comment>
<dbReference type="SMART" id="SM00268">
    <property type="entry name" value="ACTIN"/>
    <property type="match status" value="1"/>
</dbReference>
<dbReference type="InterPro" id="IPR043129">
    <property type="entry name" value="ATPase_NBD"/>
</dbReference>
<sequence length="352" mass="39401">MIADKDATEDLWEAALKKFVAPETGDMVYLLTCPPLTSNASKEWIFEIFFEKFKCKRMALLQPGPLSLFSSGRSRGLVVEIGHSLTSAVPVFEGFPLAYATQRMFRAGGAITAALSQALAECSWFDRHLHLCTIPVMEDMKCRLCRVAVPNLHSRVLKAETPDFEERGFQLPDGSVIDVIRGPIREINYSFLPMHCVLCPLQLDQQVRFGPAELLFDDSIEVRDTPNLDEVPPSLQSELHTCETLQSLVHSAIATTDPEFQEEMRKNIVLAGGSSLLKNFANRLHGELLCIQPEEKDPFFIAADSHRRFSAWVGGSMLASLGTFEKFCISRHEYEDGGRPMADVIHERNVGR</sequence>
<dbReference type="GeneID" id="40307672"/>
<name>A0A2A9M6Y2_BESBE</name>
<evidence type="ECO:0000313" key="7">
    <source>
        <dbReference type="EMBL" id="PFH31646.1"/>
    </source>
</evidence>
<dbReference type="VEuPathDB" id="ToxoDB:BESB_026200"/>
<dbReference type="FunFam" id="3.30.420.40:FF:000058">
    <property type="entry name" value="Putative actin-related protein 5"/>
    <property type="match status" value="1"/>
</dbReference>
<dbReference type="EMBL" id="NWUJ01000014">
    <property type="protein sequence ID" value="PFH31646.1"/>
    <property type="molecule type" value="Genomic_DNA"/>
</dbReference>
<accession>A0A2A9M6Y2</accession>
<comment type="caution">
    <text evidence="7">The sequence shown here is derived from an EMBL/GenBank/DDBJ whole genome shotgun (WGS) entry which is preliminary data.</text>
</comment>
<keyword evidence="3" id="KW-0378">Hydrolase</keyword>
<keyword evidence="8" id="KW-1185">Reference proteome</keyword>
<dbReference type="PRINTS" id="PR00190">
    <property type="entry name" value="ACTIN"/>
</dbReference>
<keyword evidence="2" id="KW-0547">Nucleotide-binding</keyword>
<evidence type="ECO:0000256" key="3">
    <source>
        <dbReference type="ARBA" id="ARBA00022801"/>
    </source>
</evidence>
<dbReference type="KEGG" id="bbes:BESB_026200"/>
<evidence type="ECO:0000313" key="8">
    <source>
        <dbReference type="Proteomes" id="UP000224006"/>
    </source>
</evidence>
<comment type="catalytic activity">
    <reaction evidence="5">
        <text>ATP + H2O = ADP + phosphate + H(+)</text>
        <dbReference type="Rhea" id="RHEA:13065"/>
        <dbReference type="ChEBI" id="CHEBI:15377"/>
        <dbReference type="ChEBI" id="CHEBI:15378"/>
        <dbReference type="ChEBI" id="CHEBI:30616"/>
        <dbReference type="ChEBI" id="CHEBI:43474"/>
        <dbReference type="ChEBI" id="CHEBI:456216"/>
    </reaction>
</comment>
<dbReference type="InterPro" id="IPR004000">
    <property type="entry name" value="Actin"/>
</dbReference>
<evidence type="ECO:0000256" key="1">
    <source>
        <dbReference type="ARBA" id="ARBA00006752"/>
    </source>
</evidence>
<dbReference type="Gene3D" id="3.90.640.10">
    <property type="entry name" value="Actin, Chain A, domain 4"/>
    <property type="match status" value="1"/>
</dbReference>
<evidence type="ECO:0000256" key="6">
    <source>
        <dbReference type="RuleBase" id="RU000487"/>
    </source>
</evidence>
<evidence type="ECO:0000256" key="5">
    <source>
        <dbReference type="ARBA" id="ARBA00049360"/>
    </source>
</evidence>
<protein>
    <submittedName>
        <fullName evidence="7">Actin-like protein ALP7</fullName>
    </submittedName>
</protein>
<dbReference type="STRING" id="94643.A0A2A9M6Y2"/>
<dbReference type="AlphaFoldDB" id="A0A2A9M6Y2"/>
<keyword evidence="4" id="KW-0067">ATP-binding</keyword>
<dbReference type="OrthoDB" id="5132116at2759"/>
<dbReference type="CDD" id="cd10169">
    <property type="entry name" value="ASKHA_NBD_actin-like"/>
    <property type="match status" value="1"/>
</dbReference>
<evidence type="ECO:0000256" key="4">
    <source>
        <dbReference type="ARBA" id="ARBA00022840"/>
    </source>
</evidence>
<proteinExistence type="inferred from homology"/>
<dbReference type="GO" id="GO:0016787">
    <property type="term" value="F:hydrolase activity"/>
    <property type="evidence" value="ECO:0007669"/>
    <property type="project" value="UniProtKB-KW"/>
</dbReference>